<gene>
    <name evidence="2" type="ORF">mMyoMyo1_009219</name>
</gene>
<organism evidence="2 3">
    <name type="scientific">Myotis myotis</name>
    <name type="common">Greater mouse-eared bat</name>
    <name type="synonym">Vespertilio myotis</name>
    <dbReference type="NCBI Taxonomy" id="51298"/>
    <lineage>
        <taxon>Eukaryota</taxon>
        <taxon>Metazoa</taxon>
        <taxon>Chordata</taxon>
        <taxon>Craniata</taxon>
        <taxon>Vertebrata</taxon>
        <taxon>Euteleostomi</taxon>
        <taxon>Mammalia</taxon>
        <taxon>Eutheria</taxon>
        <taxon>Laurasiatheria</taxon>
        <taxon>Chiroptera</taxon>
        <taxon>Yangochiroptera</taxon>
        <taxon>Vespertilionidae</taxon>
        <taxon>Myotis</taxon>
    </lineage>
</organism>
<sequence length="123" mass="12881">MRRRASPRPAAAGAAAGTKAARVWAARRAGSVLAPPRSAPPRRSPRPELGCAGRPALTRAAAAARTAARSGRRAVREGTRQGGRCRHCESRRRPGPGSRWARSEGQHAPPGAPPLLPGPPRAR</sequence>
<keyword evidence="3" id="KW-1185">Reference proteome</keyword>
<proteinExistence type="predicted"/>
<accession>A0A7J7T6S7</accession>
<dbReference type="AlphaFoldDB" id="A0A7J7T6S7"/>
<dbReference type="Proteomes" id="UP000527355">
    <property type="component" value="Unassembled WGS sequence"/>
</dbReference>
<feature type="compositionally biased region" description="Low complexity" evidence="1">
    <location>
        <begin position="52"/>
        <end position="69"/>
    </location>
</feature>
<evidence type="ECO:0000256" key="1">
    <source>
        <dbReference type="SAM" id="MobiDB-lite"/>
    </source>
</evidence>
<feature type="region of interest" description="Disordered" evidence="1">
    <location>
        <begin position="1"/>
        <end position="123"/>
    </location>
</feature>
<reference evidence="2 3" key="1">
    <citation type="journal article" date="2020" name="Nature">
        <title>Six reference-quality genomes reveal evolution of bat adaptations.</title>
        <authorList>
            <person name="Jebb D."/>
            <person name="Huang Z."/>
            <person name="Pippel M."/>
            <person name="Hughes G.M."/>
            <person name="Lavrichenko K."/>
            <person name="Devanna P."/>
            <person name="Winkler S."/>
            <person name="Jermiin L.S."/>
            <person name="Skirmuntt E.C."/>
            <person name="Katzourakis A."/>
            <person name="Burkitt-Gray L."/>
            <person name="Ray D.A."/>
            <person name="Sullivan K.A.M."/>
            <person name="Roscito J.G."/>
            <person name="Kirilenko B.M."/>
            <person name="Davalos L.M."/>
            <person name="Corthals A.P."/>
            <person name="Power M.L."/>
            <person name="Jones G."/>
            <person name="Ransome R.D."/>
            <person name="Dechmann D.K.N."/>
            <person name="Locatelli A.G."/>
            <person name="Puechmaille S.J."/>
            <person name="Fedrigo O."/>
            <person name="Jarvis E.D."/>
            <person name="Hiller M."/>
            <person name="Vernes S.C."/>
            <person name="Myers E.W."/>
            <person name="Teeling E.C."/>
        </authorList>
    </citation>
    <scope>NUCLEOTIDE SEQUENCE [LARGE SCALE GENOMIC DNA]</scope>
    <source>
        <strain evidence="2">MMyoMyo1</strain>
        <tissue evidence="2">Flight muscle</tissue>
    </source>
</reference>
<name>A0A7J7T6S7_MYOMY</name>
<evidence type="ECO:0000313" key="3">
    <source>
        <dbReference type="Proteomes" id="UP000527355"/>
    </source>
</evidence>
<protein>
    <submittedName>
        <fullName evidence="2">Uncharacterized protein</fullName>
    </submittedName>
</protein>
<evidence type="ECO:0000313" key="2">
    <source>
        <dbReference type="EMBL" id="KAF6296117.1"/>
    </source>
</evidence>
<feature type="compositionally biased region" description="Low complexity" evidence="1">
    <location>
        <begin position="7"/>
        <end position="27"/>
    </location>
</feature>
<feature type="compositionally biased region" description="Pro residues" evidence="1">
    <location>
        <begin position="110"/>
        <end position="123"/>
    </location>
</feature>
<comment type="caution">
    <text evidence="2">The sequence shown here is derived from an EMBL/GenBank/DDBJ whole genome shotgun (WGS) entry which is preliminary data.</text>
</comment>
<dbReference type="EMBL" id="JABWUV010000017">
    <property type="protein sequence ID" value="KAF6296117.1"/>
    <property type="molecule type" value="Genomic_DNA"/>
</dbReference>